<dbReference type="SUPFAM" id="SSF51735">
    <property type="entry name" value="NAD(P)-binding Rossmann-fold domains"/>
    <property type="match status" value="1"/>
</dbReference>
<keyword evidence="4" id="KW-1185">Reference proteome</keyword>
<feature type="domain" description="Pyrroline-5-carboxylate reductase catalytic N-terminal" evidence="2">
    <location>
        <begin position="3"/>
        <end position="91"/>
    </location>
</feature>
<dbReference type="InterPro" id="IPR028939">
    <property type="entry name" value="P5C_Rdtase_cat_N"/>
</dbReference>
<protein>
    <submittedName>
        <fullName evidence="3">NADP oxidoreductase</fullName>
    </submittedName>
</protein>
<organism evidence="3 4">
    <name type="scientific">Paenibacillus flagellatus</name>
    <dbReference type="NCBI Taxonomy" id="2211139"/>
    <lineage>
        <taxon>Bacteria</taxon>
        <taxon>Bacillati</taxon>
        <taxon>Bacillota</taxon>
        <taxon>Bacilli</taxon>
        <taxon>Bacillales</taxon>
        <taxon>Paenibacillaceae</taxon>
        <taxon>Paenibacillus</taxon>
    </lineage>
</organism>
<dbReference type="Proteomes" id="UP000247476">
    <property type="component" value="Unassembled WGS sequence"/>
</dbReference>
<evidence type="ECO:0000259" key="2">
    <source>
        <dbReference type="Pfam" id="PF03807"/>
    </source>
</evidence>
<gene>
    <name evidence="3" type="ORF">DLM86_05300</name>
</gene>
<dbReference type="PANTHER" id="PTHR14239">
    <property type="entry name" value="DUDULIN-RELATED"/>
    <property type="match status" value="1"/>
</dbReference>
<evidence type="ECO:0000256" key="1">
    <source>
        <dbReference type="ARBA" id="ARBA00023002"/>
    </source>
</evidence>
<dbReference type="Gene3D" id="3.40.50.720">
    <property type="entry name" value="NAD(P)-binding Rossmann-like Domain"/>
    <property type="match status" value="1"/>
</dbReference>
<dbReference type="InterPro" id="IPR036291">
    <property type="entry name" value="NAD(P)-bd_dom_sf"/>
</dbReference>
<dbReference type="InterPro" id="IPR051267">
    <property type="entry name" value="STEAP_metalloreductase"/>
</dbReference>
<dbReference type="RefSeq" id="WP_110838921.1">
    <property type="nucleotide sequence ID" value="NZ_QJVJ01000002.1"/>
</dbReference>
<reference evidence="3 4" key="1">
    <citation type="submission" date="2018-05" db="EMBL/GenBank/DDBJ databases">
        <title>Paenibacillus flagellatus sp. nov., isolated from selenium mineral soil.</title>
        <authorList>
            <person name="Dai X."/>
        </authorList>
    </citation>
    <scope>NUCLEOTIDE SEQUENCE [LARGE SCALE GENOMIC DNA]</scope>
    <source>
        <strain evidence="3 4">DXL2</strain>
    </source>
</reference>
<sequence length="205" mass="21944">MNIAMIGSGQIGGTLGKAWAAKGHRVTFGSREPLGERMRALLESIGPNAAAASVREAAAFGEIVVLAVPGTEIERVLEEAGSLRRKIVVNATILFDGRSADAEVRRLADGARVVRAFHTSTWEALANPRFGEANATLFLSGDDEEAKQAVIRLGAEAGFDMVDAGGAEAMAEVEKALYSFWTVLSPRFGRDYAIRVLRREEAQPS</sequence>
<accession>A0A2V5K9Z0</accession>
<evidence type="ECO:0000313" key="3">
    <source>
        <dbReference type="EMBL" id="PYI56395.1"/>
    </source>
</evidence>
<evidence type="ECO:0000313" key="4">
    <source>
        <dbReference type="Proteomes" id="UP000247476"/>
    </source>
</evidence>
<dbReference type="PANTHER" id="PTHR14239:SF10">
    <property type="entry name" value="REDUCTASE"/>
    <property type="match status" value="1"/>
</dbReference>
<dbReference type="OrthoDB" id="9786864at2"/>
<proteinExistence type="predicted"/>
<keyword evidence="1" id="KW-0560">Oxidoreductase</keyword>
<name>A0A2V5K9Z0_9BACL</name>
<dbReference type="EMBL" id="QJVJ01000002">
    <property type="protein sequence ID" value="PYI56395.1"/>
    <property type="molecule type" value="Genomic_DNA"/>
</dbReference>
<dbReference type="GO" id="GO:0016491">
    <property type="term" value="F:oxidoreductase activity"/>
    <property type="evidence" value="ECO:0007669"/>
    <property type="project" value="UniProtKB-KW"/>
</dbReference>
<dbReference type="Pfam" id="PF03807">
    <property type="entry name" value="F420_oxidored"/>
    <property type="match status" value="1"/>
</dbReference>
<dbReference type="AlphaFoldDB" id="A0A2V5K9Z0"/>
<comment type="caution">
    <text evidence="3">The sequence shown here is derived from an EMBL/GenBank/DDBJ whole genome shotgun (WGS) entry which is preliminary data.</text>
</comment>